<feature type="region of interest" description="Disordered" evidence="1">
    <location>
        <begin position="48"/>
        <end position="72"/>
    </location>
</feature>
<dbReference type="EMBL" id="JADEWZ010000001">
    <property type="protein sequence ID" value="MBE9114479.1"/>
    <property type="molecule type" value="Genomic_DNA"/>
</dbReference>
<dbReference type="Gene3D" id="1.20.1270.180">
    <property type="match status" value="1"/>
</dbReference>
<dbReference type="PANTHER" id="PTHR39176:SF1">
    <property type="entry name" value="PERIPLASMIC PROTEIN"/>
    <property type="match status" value="1"/>
</dbReference>
<evidence type="ECO:0000313" key="4">
    <source>
        <dbReference type="EMBL" id="MBE9114479.1"/>
    </source>
</evidence>
<organism evidence="4 5">
    <name type="scientific">Lusitaniella coriacea LEGE 07157</name>
    <dbReference type="NCBI Taxonomy" id="945747"/>
    <lineage>
        <taxon>Bacteria</taxon>
        <taxon>Bacillati</taxon>
        <taxon>Cyanobacteriota</taxon>
        <taxon>Cyanophyceae</taxon>
        <taxon>Spirulinales</taxon>
        <taxon>Lusitaniellaceae</taxon>
        <taxon>Lusitaniella</taxon>
    </lineage>
</organism>
<protein>
    <submittedName>
        <fullName evidence="4">DUF1311 domain-containing protein</fullName>
    </submittedName>
</protein>
<dbReference type="AlphaFoldDB" id="A0A8J7AXH2"/>
<dbReference type="PANTHER" id="PTHR39176">
    <property type="entry name" value="PERIPLASMIC PROTEIN-RELATED"/>
    <property type="match status" value="1"/>
</dbReference>
<evidence type="ECO:0000256" key="1">
    <source>
        <dbReference type="SAM" id="MobiDB-lite"/>
    </source>
</evidence>
<keyword evidence="2" id="KW-0732">Signal</keyword>
<proteinExistence type="predicted"/>
<dbReference type="RefSeq" id="WP_194027552.1">
    <property type="nucleotide sequence ID" value="NZ_JADEWZ010000001.1"/>
</dbReference>
<comment type="caution">
    <text evidence="4">The sequence shown here is derived from an EMBL/GenBank/DDBJ whole genome shotgun (WGS) entry which is preliminary data.</text>
</comment>
<accession>A0A8J7AXH2</accession>
<evidence type="ECO:0000259" key="3">
    <source>
        <dbReference type="Pfam" id="PF07007"/>
    </source>
</evidence>
<gene>
    <name evidence="4" type="ORF">IQ249_01090</name>
</gene>
<dbReference type="Proteomes" id="UP000654482">
    <property type="component" value="Unassembled WGS sequence"/>
</dbReference>
<evidence type="ECO:0000313" key="5">
    <source>
        <dbReference type="Proteomes" id="UP000654482"/>
    </source>
</evidence>
<name>A0A8J7AXH2_9CYAN</name>
<dbReference type="Pfam" id="PF07007">
    <property type="entry name" value="LprI"/>
    <property type="match status" value="1"/>
</dbReference>
<feature type="signal peptide" evidence="2">
    <location>
        <begin position="1"/>
        <end position="30"/>
    </location>
</feature>
<dbReference type="InterPro" id="IPR009739">
    <property type="entry name" value="LprI-like_N"/>
</dbReference>
<reference evidence="4" key="1">
    <citation type="submission" date="2020-10" db="EMBL/GenBank/DDBJ databases">
        <authorList>
            <person name="Castelo-Branco R."/>
            <person name="Eusebio N."/>
            <person name="Adriana R."/>
            <person name="Vieira A."/>
            <person name="Brugerolle De Fraissinette N."/>
            <person name="Rezende De Castro R."/>
            <person name="Schneider M.P."/>
            <person name="Vasconcelos V."/>
            <person name="Leao P.N."/>
        </authorList>
    </citation>
    <scope>NUCLEOTIDE SEQUENCE</scope>
    <source>
        <strain evidence="4">LEGE 07157</strain>
    </source>
</reference>
<dbReference type="PROSITE" id="PS51257">
    <property type="entry name" value="PROKAR_LIPOPROTEIN"/>
    <property type="match status" value="1"/>
</dbReference>
<sequence length="169" mass="18749">MIHKHLLHLTPTRFLCAIALATLFSGCSNTENTEAAYSIASTAEIPSPASLTEPIPNKPSKPPTKTLPDCSSAQTQAEINTCTAEAAQKADERLNQVYRKLRAALQNSPQEQRLIAAELAWIEYRDTDCEFDQRRYDGGSIMASVYSTCVANLTEQRAEKLEQYLELLN</sequence>
<feature type="domain" description="Lysozyme inhibitor LprI-like N-terminal" evidence="3">
    <location>
        <begin position="71"/>
        <end position="161"/>
    </location>
</feature>
<evidence type="ECO:0000256" key="2">
    <source>
        <dbReference type="SAM" id="SignalP"/>
    </source>
</evidence>
<feature type="chain" id="PRO_5035209594" evidence="2">
    <location>
        <begin position="31"/>
        <end position="169"/>
    </location>
</feature>
<keyword evidence="5" id="KW-1185">Reference proteome</keyword>